<dbReference type="Proteomes" id="UP001516400">
    <property type="component" value="Unassembled WGS sequence"/>
</dbReference>
<gene>
    <name evidence="9" type="ORF">HHI36_017786</name>
</gene>
<keyword evidence="4" id="KW-0808">Transferase</keyword>
<dbReference type="InterPro" id="IPR001330">
    <property type="entry name" value="Prenyltrans"/>
</dbReference>
<sequence>MNEAFACPDFQPKLHKRLLKHILREIPRNDGTSDPNRVVIAHFAVLGLGILGELDCISDAEKEKLISWVYSLQVVDDDELVSGFQGSPLMNTKENRDKNAPYKWGHITNTYSSLAILLLLGDDLSRVNRKSITKSMKALQNEDGSYTATRLGGTESDMRFVFCAACISYMLKDWSGVNIKSMIEYIHNCISYEQGFGQIEGCEGHSGSTFCALASLYLSNNMDQISDVHKERLIRWLVNKVNYGFSGRTNKPVDTCYSFWTGGALHLLGAYELLAPYEVHRHKIMYTQYKNGGLAKFENYPPDPLHTCLGLAGLSMMKIDPLEDIFVPLIITRKAHEHLKSLHDKWGDSPEENEKCLVL</sequence>
<dbReference type="GO" id="GO:0046872">
    <property type="term" value="F:metal ion binding"/>
    <property type="evidence" value="ECO:0007669"/>
    <property type="project" value="UniProtKB-KW"/>
</dbReference>
<protein>
    <recommendedName>
        <fullName evidence="8">Prenyltransferase alpha-alpha toroid domain-containing protein</fullName>
    </recommendedName>
</protein>
<comment type="similarity">
    <text evidence="2">Belongs to the protein prenyltransferase subunit beta family.</text>
</comment>
<evidence type="ECO:0000256" key="4">
    <source>
        <dbReference type="ARBA" id="ARBA00022679"/>
    </source>
</evidence>
<evidence type="ECO:0000256" key="6">
    <source>
        <dbReference type="ARBA" id="ARBA00022737"/>
    </source>
</evidence>
<keyword evidence="7" id="KW-0862">Zinc</keyword>
<comment type="cofactor">
    <cofactor evidence="1">
        <name>Zn(2+)</name>
        <dbReference type="ChEBI" id="CHEBI:29105"/>
    </cofactor>
</comment>
<evidence type="ECO:0000256" key="7">
    <source>
        <dbReference type="ARBA" id="ARBA00022833"/>
    </source>
</evidence>
<feature type="domain" description="Prenyltransferase alpha-alpha toroid" evidence="8">
    <location>
        <begin position="11"/>
        <end position="320"/>
    </location>
</feature>
<evidence type="ECO:0000259" key="8">
    <source>
        <dbReference type="Pfam" id="PF00432"/>
    </source>
</evidence>
<reference evidence="9 10" key="1">
    <citation type="journal article" date="2021" name="BMC Biol.">
        <title>Horizontally acquired antibacterial genes associated with adaptive radiation of ladybird beetles.</title>
        <authorList>
            <person name="Li H.S."/>
            <person name="Tang X.F."/>
            <person name="Huang Y.H."/>
            <person name="Xu Z.Y."/>
            <person name="Chen M.L."/>
            <person name="Du X.Y."/>
            <person name="Qiu B.Y."/>
            <person name="Chen P.T."/>
            <person name="Zhang W."/>
            <person name="Slipinski A."/>
            <person name="Escalona H.E."/>
            <person name="Waterhouse R.M."/>
            <person name="Zwick A."/>
            <person name="Pang H."/>
        </authorList>
    </citation>
    <scope>NUCLEOTIDE SEQUENCE [LARGE SCALE GENOMIC DNA]</scope>
    <source>
        <strain evidence="9">SYSU2018</strain>
    </source>
</reference>
<evidence type="ECO:0000313" key="10">
    <source>
        <dbReference type="Proteomes" id="UP001516400"/>
    </source>
</evidence>
<accession>A0ABD2NNF8</accession>
<dbReference type="Pfam" id="PF00432">
    <property type="entry name" value="Prenyltrans"/>
    <property type="match status" value="1"/>
</dbReference>
<evidence type="ECO:0000313" key="9">
    <source>
        <dbReference type="EMBL" id="KAL3280296.1"/>
    </source>
</evidence>
<keyword evidence="6" id="KW-0677">Repeat</keyword>
<proteinExistence type="inferred from homology"/>
<name>A0ABD2NNF8_9CUCU</name>
<dbReference type="InterPro" id="IPR045089">
    <property type="entry name" value="PGGT1B-like"/>
</dbReference>
<evidence type="ECO:0000256" key="5">
    <source>
        <dbReference type="ARBA" id="ARBA00022723"/>
    </source>
</evidence>
<keyword evidence="10" id="KW-1185">Reference proteome</keyword>
<dbReference type="PANTHER" id="PTHR11774">
    <property type="entry name" value="GERANYLGERANYL TRANSFERASE TYPE BETA SUBUNIT"/>
    <property type="match status" value="1"/>
</dbReference>
<dbReference type="GO" id="GO:0004659">
    <property type="term" value="F:prenyltransferase activity"/>
    <property type="evidence" value="ECO:0007669"/>
    <property type="project" value="UniProtKB-KW"/>
</dbReference>
<dbReference type="InterPro" id="IPR008930">
    <property type="entry name" value="Terpenoid_cyclase/PrenylTrfase"/>
</dbReference>
<organism evidence="9 10">
    <name type="scientific">Cryptolaemus montrouzieri</name>
    <dbReference type="NCBI Taxonomy" id="559131"/>
    <lineage>
        <taxon>Eukaryota</taxon>
        <taxon>Metazoa</taxon>
        <taxon>Ecdysozoa</taxon>
        <taxon>Arthropoda</taxon>
        <taxon>Hexapoda</taxon>
        <taxon>Insecta</taxon>
        <taxon>Pterygota</taxon>
        <taxon>Neoptera</taxon>
        <taxon>Endopterygota</taxon>
        <taxon>Coleoptera</taxon>
        <taxon>Polyphaga</taxon>
        <taxon>Cucujiformia</taxon>
        <taxon>Coccinelloidea</taxon>
        <taxon>Coccinellidae</taxon>
        <taxon>Scymninae</taxon>
        <taxon>Scymnini</taxon>
        <taxon>Cryptolaemus</taxon>
    </lineage>
</organism>
<dbReference type="SUPFAM" id="SSF48239">
    <property type="entry name" value="Terpenoid cyclases/Protein prenyltransferases"/>
    <property type="match status" value="1"/>
</dbReference>
<keyword evidence="5" id="KW-0479">Metal-binding</keyword>
<keyword evidence="3" id="KW-0637">Prenyltransferase</keyword>
<dbReference type="EMBL" id="JABFTP020000124">
    <property type="protein sequence ID" value="KAL3280296.1"/>
    <property type="molecule type" value="Genomic_DNA"/>
</dbReference>
<dbReference type="PANTHER" id="PTHR11774:SF4">
    <property type="entry name" value="GERANYLGERANYL TRANSFERASE TYPE-1 SUBUNIT BETA"/>
    <property type="match status" value="1"/>
</dbReference>
<evidence type="ECO:0000256" key="1">
    <source>
        <dbReference type="ARBA" id="ARBA00001947"/>
    </source>
</evidence>
<evidence type="ECO:0000256" key="3">
    <source>
        <dbReference type="ARBA" id="ARBA00022602"/>
    </source>
</evidence>
<dbReference type="AlphaFoldDB" id="A0ABD2NNF8"/>
<comment type="caution">
    <text evidence="9">The sequence shown here is derived from an EMBL/GenBank/DDBJ whole genome shotgun (WGS) entry which is preliminary data.</text>
</comment>
<dbReference type="Gene3D" id="1.50.10.20">
    <property type="match status" value="1"/>
</dbReference>
<evidence type="ECO:0000256" key="2">
    <source>
        <dbReference type="ARBA" id="ARBA00010497"/>
    </source>
</evidence>